<feature type="transmembrane region" description="Helical" evidence="1">
    <location>
        <begin position="368"/>
        <end position="391"/>
    </location>
</feature>
<protein>
    <recommendedName>
        <fullName evidence="4">Integral membrane protein</fullName>
    </recommendedName>
</protein>
<proteinExistence type="predicted"/>
<gene>
    <name evidence="2" type="ORF">ACFPJ6_15920</name>
</gene>
<dbReference type="Proteomes" id="UP001596122">
    <property type="component" value="Unassembled WGS sequence"/>
</dbReference>
<feature type="transmembrane region" description="Helical" evidence="1">
    <location>
        <begin position="287"/>
        <end position="304"/>
    </location>
</feature>
<feature type="transmembrane region" description="Helical" evidence="1">
    <location>
        <begin position="141"/>
        <end position="162"/>
    </location>
</feature>
<feature type="transmembrane region" description="Helical" evidence="1">
    <location>
        <begin position="341"/>
        <end position="361"/>
    </location>
</feature>
<feature type="transmembrane region" description="Helical" evidence="1">
    <location>
        <begin position="114"/>
        <end position="135"/>
    </location>
</feature>
<dbReference type="RefSeq" id="WP_340271258.1">
    <property type="nucleotide sequence ID" value="NZ_JBBEOG010000010.1"/>
</dbReference>
<reference evidence="3" key="1">
    <citation type="journal article" date="2019" name="Int. J. Syst. Evol. Microbiol.">
        <title>The Global Catalogue of Microorganisms (GCM) 10K type strain sequencing project: providing services to taxonomists for standard genome sequencing and annotation.</title>
        <authorList>
            <consortium name="The Broad Institute Genomics Platform"/>
            <consortium name="The Broad Institute Genome Sequencing Center for Infectious Disease"/>
            <person name="Wu L."/>
            <person name="Ma J."/>
        </authorList>
    </citation>
    <scope>NUCLEOTIDE SEQUENCE [LARGE SCALE GENOMIC DNA]</scope>
    <source>
        <strain evidence="3">CCUG 43114</strain>
    </source>
</reference>
<dbReference type="EMBL" id="JBHSLD010000015">
    <property type="protein sequence ID" value="MFC5382257.1"/>
    <property type="molecule type" value="Genomic_DNA"/>
</dbReference>
<keyword evidence="1" id="KW-0812">Transmembrane</keyword>
<feature type="transmembrane region" description="Helical" evidence="1">
    <location>
        <begin position="12"/>
        <end position="30"/>
    </location>
</feature>
<feature type="transmembrane region" description="Helical" evidence="1">
    <location>
        <begin position="411"/>
        <end position="439"/>
    </location>
</feature>
<evidence type="ECO:0000313" key="3">
    <source>
        <dbReference type="Proteomes" id="UP001596122"/>
    </source>
</evidence>
<sequence length="460" mass="47120">MARGSSSRRGVTAVLPTAALGAGLAALYLLTAHYASFPVNDVRAAASAAWSLAVRGTPDLTGLGLEEGEDWVVPVGDALYTNRFPGVVLLAVPAYALAHLVAPSAGPVPGPSAATAALACAVGVVAMAVGLRAVVPARIALLSALALGVGSGVWAVAADALWSHGATTLWLGLVCLAVLRGGPWLLTAGAAAAAVLSRPHLALAGAAAAATLWRSERRTALALLLGSATGAVAYVAWVRALFGVWSLAGPYAVFDYARVLEDDPGRDGGEWRWRLDNVGSAVLSPRYGLLAAQPVALVLLVAWVRDRIAVPPRVMALALAGLAYGLVQVLLSRISGGTGFWGGRTLLEVVVLAWPLGTWLLTHSRRGAWWWAATATAVAVAVGTHALGALTPTPPPQGDPPTDVFFWQVPAALAAAPVPLLLAVVVAAALAWAATFWLVRPRARPRDLPRDAASGSGLSP</sequence>
<organism evidence="2 3">
    <name type="scientific">Aquipuribacter nitratireducens</name>
    <dbReference type="NCBI Taxonomy" id="650104"/>
    <lineage>
        <taxon>Bacteria</taxon>
        <taxon>Bacillati</taxon>
        <taxon>Actinomycetota</taxon>
        <taxon>Actinomycetes</taxon>
        <taxon>Micrococcales</taxon>
        <taxon>Intrasporangiaceae</taxon>
        <taxon>Aquipuribacter</taxon>
    </lineage>
</organism>
<keyword evidence="1" id="KW-1133">Transmembrane helix</keyword>
<keyword evidence="1" id="KW-0472">Membrane</keyword>
<evidence type="ECO:0008006" key="4">
    <source>
        <dbReference type="Google" id="ProtNLM"/>
    </source>
</evidence>
<feature type="transmembrane region" description="Helical" evidence="1">
    <location>
        <begin position="169"/>
        <end position="186"/>
    </location>
</feature>
<feature type="transmembrane region" description="Helical" evidence="1">
    <location>
        <begin position="316"/>
        <end position="335"/>
    </location>
</feature>
<evidence type="ECO:0000313" key="2">
    <source>
        <dbReference type="EMBL" id="MFC5382257.1"/>
    </source>
</evidence>
<comment type="caution">
    <text evidence="2">The sequence shown here is derived from an EMBL/GenBank/DDBJ whole genome shotgun (WGS) entry which is preliminary data.</text>
</comment>
<name>A0ABW0GQI4_9MICO</name>
<evidence type="ECO:0000256" key="1">
    <source>
        <dbReference type="SAM" id="Phobius"/>
    </source>
</evidence>
<keyword evidence="3" id="KW-1185">Reference proteome</keyword>
<feature type="transmembrane region" description="Helical" evidence="1">
    <location>
        <begin position="220"/>
        <end position="242"/>
    </location>
</feature>
<accession>A0ABW0GQI4</accession>